<sequence length="39" mass="4291">MEMAANANASAAQVQCMEGRGSQEEGLRQLRQLRQLSLN</sequence>
<accession>A0A0L0NWJ1</accession>
<feature type="compositionally biased region" description="Low complexity" evidence="1">
    <location>
        <begin position="1"/>
        <end position="12"/>
    </location>
</feature>
<gene>
    <name evidence="2" type="ORF">QG37_04420</name>
</gene>
<evidence type="ECO:0000256" key="1">
    <source>
        <dbReference type="SAM" id="MobiDB-lite"/>
    </source>
</evidence>
<evidence type="ECO:0000313" key="3">
    <source>
        <dbReference type="Proteomes" id="UP000037122"/>
    </source>
</evidence>
<proteinExistence type="predicted"/>
<dbReference type="AlphaFoldDB" id="A0A0L0NWJ1"/>
<organism evidence="2 3">
    <name type="scientific">Candidozyma auris</name>
    <name type="common">Yeast</name>
    <name type="synonym">Candida auris</name>
    <dbReference type="NCBI Taxonomy" id="498019"/>
    <lineage>
        <taxon>Eukaryota</taxon>
        <taxon>Fungi</taxon>
        <taxon>Dikarya</taxon>
        <taxon>Ascomycota</taxon>
        <taxon>Saccharomycotina</taxon>
        <taxon>Pichiomycetes</taxon>
        <taxon>Metschnikowiaceae</taxon>
        <taxon>Candidozyma</taxon>
    </lineage>
</organism>
<dbReference type="Proteomes" id="UP000037122">
    <property type="component" value="Unassembled WGS sequence"/>
</dbReference>
<feature type="region of interest" description="Disordered" evidence="1">
    <location>
        <begin position="1"/>
        <end position="25"/>
    </location>
</feature>
<dbReference type="EMBL" id="LGST01000031">
    <property type="protein sequence ID" value="KND98527.1"/>
    <property type="molecule type" value="Genomic_DNA"/>
</dbReference>
<protein>
    <submittedName>
        <fullName evidence="2">Uncharacterized protein</fullName>
    </submittedName>
</protein>
<reference evidence="3" key="1">
    <citation type="journal article" date="2015" name="BMC Genomics">
        <title>Draft genome of a commonly misdiagnosed multidrug resistant pathogen Candida auris.</title>
        <authorList>
            <person name="Chatterjee S."/>
            <person name="Alampalli S.V."/>
            <person name="Nageshan R.K."/>
            <person name="Chettiar S.T."/>
            <person name="Joshi S."/>
            <person name="Tatu U.S."/>
        </authorList>
    </citation>
    <scope>NUCLEOTIDE SEQUENCE [LARGE SCALE GENOMIC DNA]</scope>
    <source>
        <strain evidence="3">6684</strain>
    </source>
</reference>
<evidence type="ECO:0000313" key="2">
    <source>
        <dbReference type="EMBL" id="KND98527.1"/>
    </source>
</evidence>
<comment type="caution">
    <text evidence="2">The sequence shown here is derived from an EMBL/GenBank/DDBJ whole genome shotgun (WGS) entry which is preliminary data.</text>
</comment>
<name>A0A0L0NWJ1_CANAR</name>